<dbReference type="PROSITE" id="PS00092">
    <property type="entry name" value="N6_MTASE"/>
    <property type="match status" value="1"/>
</dbReference>
<protein>
    <recommendedName>
        <fullName evidence="5">Release factor glutamine methyltransferase</fullName>
        <shortName evidence="5">RF MTase</shortName>
        <ecNumber evidence="5">2.1.1.297</ecNumber>
    </recommendedName>
    <alternativeName>
        <fullName evidence="5">N5-glutamine methyltransferase PrmC</fullName>
    </alternativeName>
    <alternativeName>
        <fullName evidence="5">Protein-(glutamine-N5) MTase PrmC</fullName>
    </alternativeName>
    <alternativeName>
        <fullName evidence="5">Protein-glutamine N-methyltransferase PrmC</fullName>
    </alternativeName>
</protein>
<organism evidence="8 9">
    <name type="scientific">Collimonas rhizosphaerae</name>
    <dbReference type="NCBI Taxonomy" id="3126357"/>
    <lineage>
        <taxon>Bacteria</taxon>
        <taxon>Pseudomonadati</taxon>
        <taxon>Pseudomonadota</taxon>
        <taxon>Betaproteobacteria</taxon>
        <taxon>Burkholderiales</taxon>
        <taxon>Oxalobacteraceae</taxon>
        <taxon>Collimonas</taxon>
    </lineage>
</organism>
<dbReference type="InterPro" id="IPR004556">
    <property type="entry name" value="HemK-like"/>
</dbReference>
<dbReference type="InterPro" id="IPR050320">
    <property type="entry name" value="N5-glutamine_MTase"/>
</dbReference>
<accession>A0ABU9PXA3</accession>
<dbReference type="EC" id="2.1.1.297" evidence="5"/>
<dbReference type="Proteomes" id="UP001495910">
    <property type="component" value="Unassembled WGS sequence"/>
</dbReference>
<dbReference type="GO" id="GO:0032259">
    <property type="term" value="P:methylation"/>
    <property type="evidence" value="ECO:0007669"/>
    <property type="project" value="UniProtKB-KW"/>
</dbReference>
<reference evidence="8 9" key="1">
    <citation type="submission" date="2024-02" db="EMBL/GenBank/DDBJ databases">
        <title>Draft genome sequence of Collimonas sp. strain H4R21, an effective mineral-weathering bacterial strain isolated from the beech rhizosphere.</title>
        <authorList>
            <person name="Morin E."/>
            <person name="Uroz S."/>
            <person name="Leveau J.H.J."/>
            <person name="Kumar R."/>
            <person name="Rey M.W."/>
            <person name="Pham J."/>
        </authorList>
    </citation>
    <scope>NUCLEOTIDE SEQUENCE [LARGE SCALE GENOMIC DNA]</scope>
    <source>
        <strain evidence="8 9">H4R21</strain>
    </source>
</reference>
<dbReference type="Pfam" id="PF05175">
    <property type="entry name" value="MTS"/>
    <property type="match status" value="1"/>
</dbReference>
<dbReference type="Gene3D" id="3.40.50.150">
    <property type="entry name" value="Vaccinia Virus protein VP39"/>
    <property type="match status" value="1"/>
</dbReference>
<comment type="caution">
    <text evidence="8">The sequence shown here is derived from an EMBL/GenBank/DDBJ whole genome shotgun (WGS) entry which is preliminary data.</text>
</comment>
<evidence type="ECO:0000313" key="8">
    <source>
        <dbReference type="EMBL" id="MEM4988647.1"/>
    </source>
</evidence>
<dbReference type="InterPro" id="IPR040758">
    <property type="entry name" value="PrmC_N"/>
</dbReference>
<dbReference type="EMBL" id="JBANDC010000009">
    <property type="protein sequence ID" value="MEM4988647.1"/>
    <property type="molecule type" value="Genomic_DNA"/>
</dbReference>
<evidence type="ECO:0000313" key="9">
    <source>
        <dbReference type="Proteomes" id="UP001495910"/>
    </source>
</evidence>
<evidence type="ECO:0000259" key="7">
    <source>
        <dbReference type="Pfam" id="PF17827"/>
    </source>
</evidence>
<name>A0ABU9PXA3_9BURK</name>
<dbReference type="GO" id="GO:0102559">
    <property type="term" value="F:peptide chain release factor N(5)-glutamine methyltransferase activity"/>
    <property type="evidence" value="ECO:0007669"/>
    <property type="project" value="UniProtKB-EC"/>
</dbReference>
<dbReference type="InterPro" id="IPR007848">
    <property type="entry name" value="Small_mtfrase_dom"/>
</dbReference>
<dbReference type="RefSeq" id="WP_342830017.1">
    <property type="nucleotide sequence ID" value="NZ_JBANDC010000009.1"/>
</dbReference>
<dbReference type="CDD" id="cd02440">
    <property type="entry name" value="AdoMet_MTases"/>
    <property type="match status" value="1"/>
</dbReference>
<dbReference type="Gene3D" id="1.10.8.10">
    <property type="entry name" value="DNA helicase RuvA subunit, C-terminal domain"/>
    <property type="match status" value="1"/>
</dbReference>
<sequence length="292" mass="31317">MAGISDRFAIKAGDSIAAVLQQAPLNPLENRILLMHALQLSRIQLITQDERVIDAQQAQQLSALFQRRLLGEPIAYIVGQREFYGLQLEVTPDVLIPRPETELLVDLALQHLPAAGARQALSVLDLGTGSGAIAVAIAHSRPDLQLTALDVSAAALAVASRNAARHLAPAQAPMQLLQSNWYGALDRQQFDVIVANPPYIVAGDGHLAQGDLRFEPQDALTDHADGLSALRSIVDGAAGHLKDGGWLLMEHGYDQAPAVRGLLLAQQFDAVQSWQDIAGIERVSGGKRRALS</sequence>
<dbReference type="InterPro" id="IPR002052">
    <property type="entry name" value="DNA_methylase_N6_adenine_CS"/>
</dbReference>
<dbReference type="NCBIfam" id="TIGR03534">
    <property type="entry name" value="RF_mod_PrmC"/>
    <property type="match status" value="1"/>
</dbReference>
<evidence type="ECO:0000259" key="6">
    <source>
        <dbReference type="Pfam" id="PF05175"/>
    </source>
</evidence>
<keyword evidence="2 5" id="KW-0808">Transferase</keyword>
<proteinExistence type="inferred from homology"/>
<keyword evidence="3 5" id="KW-0949">S-adenosyl-L-methionine</keyword>
<evidence type="ECO:0000256" key="5">
    <source>
        <dbReference type="HAMAP-Rule" id="MF_02126"/>
    </source>
</evidence>
<comment type="similarity">
    <text evidence="5">Belongs to the protein N5-glutamine methyltransferase family. PrmC subfamily.</text>
</comment>
<keyword evidence="9" id="KW-1185">Reference proteome</keyword>
<dbReference type="PANTHER" id="PTHR18895:SF74">
    <property type="entry name" value="MTRF1L RELEASE FACTOR GLUTAMINE METHYLTRANSFERASE"/>
    <property type="match status" value="1"/>
</dbReference>
<dbReference type="InterPro" id="IPR029063">
    <property type="entry name" value="SAM-dependent_MTases_sf"/>
</dbReference>
<dbReference type="HAMAP" id="MF_02126">
    <property type="entry name" value="RF_methyltr_PrmC"/>
    <property type="match status" value="1"/>
</dbReference>
<feature type="domain" description="Methyltransferase small" evidence="6">
    <location>
        <begin position="107"/>
        <end position="201"/>
    </location>
</feature>
<comment type="function">
    <text evidence="5">Methylates the class 1 translation termination release factors RF1/PrfA and RF2/PrfB on the glutamine residue of the universally conserved GGQ motif.</text>
</comment>
<comment type="catalytic activity">
    <reaction evidence="4 5">
        <text>L-glutaminyl-[peptide chain release factor] + S-adenosyl-L-methionine = N(5)-methyl-L-glutaminyl-[peptide chain release factor] + S-adenosyl-L-homocysteine + H(+)</text>
        <dbReference type="Rhea" id="RHEA:42896"/>
        <dbReference type="Rhea" id="RHEA-COMP:10271"/>
        <dbReference type="Rhea" id="RHEA-COMP:10272"/>
        <dbReference type="ChEBI" id="CHEBI:15378"/>
        <dbReference type="ChEBI" id="CHEBI:30011"/>
        <dbReference type="ChEBI" id="CHEBI:57856"/>
        <dbReference type="ChEBI" id="CHEBI:59789"/>
        <dbReference type="ChEBI" id="CHEBI:61891"/>
        <dbReference type="EC" id="2.1.1.297"/>
    </reaction>
</comment>
<feature type="binding site" evidence="5">
    <location>
        <position position="181"/>
    </location>
    <ligand>
        <name>S-adenosyl-L-methionine</name>
        <dbReference type="ChEBI" id="CHEBI:59789"/>
    </ligand>
</feature>
<evidence type="ECO:0000256" key="4">
    <source>
        <dbReference type="ARBA" id="ARBA00048391"/>
    </source>
</evidence>
<evidence type="ECO:0000256" key="2">
    <source>
        <dbReference type="ARBA" id="ARBA00022679"/>
    </source>
</evidence>
<dbReference type="SUPFAM" id="SSF53335">
    <property type="entry name" value="S-adenosyl-L-methionine-dependent methyltransferases"/>
    <property type="match status" value="1"/>
</dbReference>
<feature type="binding site" evidence="5">
    <location>
        <position position="150"/>
    </location>
    <ligand>
        <name>S-adenosyl-L-methionine</name>
        <dbReference type="ChEBI" id="CHEBI:59789"/>
    </ligand>
</feature>
<feature type="domain" description="Release factor glutamine methyltransferase N-terminal" evidence="7">
    <location>
        <begin position="16"/>
        <end position="79"/>
    </location>
</feature>
<dbReference type="Pfam" id="PF17827">
    <property type="entry name" value="PrmC_N"/>
    <property type="match status" value="1"/>
</dbReference>
<evidence type="ECO:0000256" key="3">
    <source>
        <dbReference type="ARBA" id="ARBA00022691"/>
    </source>
</evidence>
<keyword evidence="1 5" id="KW-0489">Methyltransferase</keyword>
<evidence type="ECO:0000256" key="1">
    <source>
        <dbReference type="ARBA" id="ARBA00022603"/>
    </source>
</evidence>
<gene>
    <name evidence="5 8" type="primary">prmC</name>
    <name evidence="8" type="ORF">V8G57_14730</name>
</gene>
<feature type="binding site" evidence="5">
    <location>
        <begin position="196"/>
        <end position="199"/>
    </location>
    <ligand>
        <name>substrate</name>
    </ligand>
</feature>
<feature type="binding site" evidence="5">
    <location>
        <position position="196"/>
    </location>
    <ligand>
        <name>S-adenosyl-L-methionine</name>
        <dbReference type="ChEBI" id="CHEBI:59789"/>
    </ligand>
</feature>
<feature type="binding site" evidence="5">
    <location>
        <begin position="127"/>
        <end position="131"/>
    </location>
    <ligand>
        <name>S-adenosyl-L-methionine</name>
        <dbReference type="ChEBI" id="CHEBI:59789"/>
    </ligand>
</feature>
<dbReference type="PANTHER" id="PTHR18895">
    <property type="entry name" value="HEMK METHYLTRANSFERASE"/>
    <property type="match status" value="1"/>
</dbReference>
<dbReference type="InterPro" id="IPR019874">
    <property type="entry name" value="RF_methyltr_PrmC"/>
</dbReference>
<dbReference type="NCBIfam" id="TIGR00536">
    <property type="entry name" value="hemK_fam"/>
    <property type="match status" value="1"/>
</dbReference>